<protein>
    <submittedName>
        <fullName evidence="6">TetR/AcrR family transcriptional regulator</fullName>
    </submittedName>
</protein>
<comment type="caution">
    <text evidence="6">The sequence shown here is derived from an EMBL/GenBank/DDBJ whole genome shotgun (WGS) entry which is preliminary data.</text>
</comment>
<keyword evidence="2 4" id="KW-0238">DNA-binding</keyword>
<sequence length="311" mass="33427">MAPRTWRTAAVGSSQPRAAYRESASRYVRGARTSEPARIRSVGVGAVVFTGHLRCGWRCDAWARVGRGGDGRAGSRVPSACHCSRTAILQSYCMKWTSEVNPMTDRRRARSAHTEEVVVAAATRLFVERGYARTSIADVAEAAGVSERTVYVRFAGKAELLKRAIDVAAAGDTQGVPVSARAWMTESLSAPTLDDRIDLLSAGIAEMHARLVPLVGVALEVVSEPVIAESARGGRTGTRNSMTRFWEGAERDGLLDDGVDLAWLAETTTIVAAAETALLRRHVVGDKGYAGWLARTLRQLARPEGVRLAPG</sequence>
<dbReference type="PRINTS" id="PR00455">
    <property type="entry name" value="HTHTETR"/>
</dbReference>
<dbReference type="PANTHER" id="PTHR30055">
    <property type="entry name" value="HTH-TYPE TRANSCRIPTIONAL REGULATOR RUTR"/>
    <property type="match status" value="1"/>
</dbReference>
<dbReference type="SUPFAM" id="SSF46689">
    <property type="entry name" value="Homeodomain-like"/>
    <property type="match status" value="1"/>
</dbReference>
<evidence type="ECO:0000259" key="5">
    <source>
        <dbReference type="PROSITE" id="PS50977"/>
    </source>
</evidence>
<evidence type="ECO:0000256" key="2">
    <source>
        <dbReference type="ARBA" id="ARBA00023125"/>
    </source>
</evidence>
<dbReference type="OrthoDB" id="4823039at2"/>
<accession>A0A4Q4Z7U5</accession>
<dbReference type="InterPro" id="IPR050109">
    <property type="entry name" value="HTH-type_TetR-like_transc_reg"/>
</dbReference>
<dbReference type="GO" id="GO:0003700">
    <property type="term" value="F:DNA-binding transcription factor activity"/>
    <property type="evidence" value="ECO:0007669"/>
    <property type="project" value="TreeGrafter"/>
</dbReference>
<evidence type="ECO:0000256" key="3">
    <source>
        <dbReference type="ARBA" id="ARBA00023163"/>
    </source>
</evidence>
<proteinExistence type="predicted"/>
<keyword evidence="7" id="KW-1185">Reference proteome</keyword>
<evidence type="ECO:0000256" key="1">
    <source>
        <dbReference type="ARBA" id="ARBA00023015"/>
    </source>
</evidence>
<dbReference type="InterPro" id="IPR023772">
    <property type="entry name" value="DNA-bd_HTH_TetR-type_CS"/>
</dbReference>
<dbReference type="InterPro" id="IPR001647">
    <property type="entry name" value="HTH_TetR"/>
</dbReference>
<dbReference type="InterPro" id="IPR009057">
    <property type="entry name" value="Homeodomain-like_sf"/>
</dbReference>
<evidence type="ECO:0000256" key="4">
    <source>
        <dbReference type="PROSITE-ProRule" id="PRU00335"/>
    </source>
</evidence>
<keyword evidence="1" id="KW-0805">Transcription regulation</keyword>
<dbReference type="GO" id="GO:0000976">
    <property type="term" value="F:transcription cis-regulatory region binding"/>
    <property type="evidence" value="ECO:0007669"/>
    <property type="project" value="TreeGrafter"/>
</dbReference>
<gene>
    <name evidence="6" type="ORF">EKO23_17795</name>
</gene>
<dbReference type="EMBL" id="SDKM01000028">
    <property type="protein sequence ID" value="RYP83930.1"/>
    <property type="molecule type" value="Genomic_DNA"/>
</dbReference>
<feature type="DNA-binding region" description="H-T-H motif" evidence="4">
    <location>
        <begin position="135"/>
        <end position="154"/>
    </location>
</feature>
<evidence type="ECO:0000313" key="6">
    <source>
        <dbReference type="EMBL" id="RYP83930.1"/>
    </source>
</evidence>
<keyword evidence="3" id="KW-0804">Transcription</keyword>
<reference evidence="6 7" key="1">
    <citation type="submission" date="2019-01" db="EMBL/GenBank/DDBJ databases">
        <title>Nocardioides guangzhouensis sp. nov., an actinobacterium isolated from soil.</title>
        <authorList>
            <person name="Fu Y."/>
            <person name="Cai Y."/>
            <person name="Lin Z."/>
            <person name="Chen P."/>
        </authorList>
    </citation>
    <scope>NUCLEOTIDE SEQUENCE [LARGE SCALE GENOMIC DNA]</scope>
    <source>
        <strain evidence="6 7">130</strain>
    </source>
</reference>
<evidence type="ECO:0000313" key="7">
    <source>
        <dbReference type="Proteomes" id="UP000295198"/>
    </source>
</evidence>
<feature type="domain" description="HTH tetR-type" evidence="5">
    <location>
        <begin position="112"/>
        <end position="172"/>
    </location>
</feature>
<dbReference type="PANTHER" id="PTHR30055:SF234">
    <property type="entry name" value="HTH-TYPE TRANSCRIPTIONAL REGULATOR BETI"/>
    <property type="match status" value="1"/>
</dbReference>
<dbReference type="Gene3D" id="1.10.357.10">
    <property type="entry name" value="Tetracycline Repressor, domain 2"/>
    <property type="match status" value="1"/>
</dbReference>
<organism evidence="6 7">
    <name type="scientific">Nocardioides guangzhouensis</name>
    <dbReference type="NCBI Taxonomy" id="2497878"/>
    <lineage>
        <taxon>Bacteria</taxon>
        <taxon>Bacillati</taxon>
        <taxon>Actinomycetota</taxon>
        <taxon>Actinomycetes</taxon>
        <taxon>Propionibacteriales</taxon>
        <taxon>Nocardioidaceae</taxon>
        <taxon>Nocardioides</taxon>
    </lineage>
</organism>
<dbReference type="Proteomes" id="UP000295198">
    <property type="component" value="Unassembled WGS sequence"/>
</dbReference>
<name>A0A4Q4Z7U5_9ACTN</name>
<dbReference type="PROSITE" id="PS01081">
    <property type="entry name" value="HTH_TETR_1"/>
    <property type="match status" value="1"/>
</dbReference>
<dbReference type="Pfam" id="PF00440">
    <property type="entry name" value="TetR_N"/>
    <property type="match status" value="1"/>
</dbReference>
<dbReference type="AlphaFoldDB" id="A0A4Q4Z7U5"/>
<dbReference type="PROSITE" id="PS50977">
    <property type="entry name" value="HTH_TETR_2"/>
    <property type="match status" value="1"/>
</dbReference>